<keyword evidence="1" id="KW-0472">Membrane</keyword>
<dbReference type="Proteomes" id="UP000607653">
    <property type="component" value="Unassembled WGS sequence"/>
</dbReference>
<sequence length="98" mass="11387">MLQTWETSSQELFKSCKFFAYPAEKNGGDVKVELTISLVFASKFRLKKRQKKTSQELFKISVSIFFCIPSDLVVFLFTSISLVFYSAFSSQSRWLRFS</sequence>
<comment type="caution">
    <text evidence="2">The sequence shown here is derived from an EMBL/GenBank/DDBJ whole genome shotgun (WGS) entry which is preliminary data.</text>
</comment>
<organism evidence="2 3">
    <name type="scientific">Nelumbo nucifera</name>
    <name type="common">Sacred lotus</name>
    <dbReference type="NCBI Taxonomy" id="4432"/>
    <lineage>
        <taxon>Eukaryota</taxon>
        <taxon>Viridiplantae</taxon>
        <taxon>Streptophyta</taxon>
        <taxon>Embryophyta</taxon>
        <taxon>Tracheophyta</taxon>
        <taxon>Spermatophyta</taxon>
        <taxon>Magnoliopsida</taxon>
        <taxon>Proteales</taxon>
        <taxon>Nelumbonaceae</taxon>
        <taxon>Nelumbo</taxon>
    </lineage>
</organism>
<protein>
    <submittedName>
        <fullName evidence="2">Uncharacterized protein</fullName>
    </submittedName>
</protein>
<keyword evidence="3" id="KW-1185">Reference proteome</keyword>
<evidence type="ECO:0000313" key="3">
    <source>
        <dbReference type="Proteomes" id="UP000607653"/>
    </source>
</evidence>
<proteinExistence type="predicted"/>
<reference evidence="2 3" key="1">
    <citation type="journal article" date="2020" name="Mol. Biol. Evol.">
        <title>Distinct Expression and Methylation Patterns for Genes with Different Fates following a Single Whole-Genome Duplication in Flowering Plants.</title>
        <authorList>
            <person name="Shi T."/>
            <person name="Rahmani R.S."/>
            <person name="Gugger P.F."/>
            <person name="Wang M."/>
            <person name="Li H."/>
            <person name="Zhang Y."/>
            <person name="Li Z."/>
            <person name="Wang Q."/>
            <person name="Van de Peer Y."/>
            <person name="Marchal K."/>
            <person name="Chen J."/>
        </authorList>
    </citation>
    <scope>NUCLEOTIDE SEQUENCE [LARGE SCALE GENOMIC DNA]</scope>
    <source>
        <tissue evidence="2">Leaf</tissue>
    </source>
</reference>
<accession>A0A822ZJD4</accession>
<feature type="transmembrane region" description="Helical" evidence="1">
    <location>
        <begin position="57"/>
        <end position="88"/>
    </location>
</feature>
<evidence type="ECO:0000313" key="2">
    <source>
        <dbReference type="EMBL" id="DAD43499.1"/>
    </source>
</evidence>
<name>A0A822ZJD4_NELNU</name>
<dbReference type="EMBL" id="DUZY01000006">
    <property type="protein sequence ID" value="DAD43499.1"/>
    <property type="molecule type" value="Genomic_DNA"/>
</dbReference>
<gene>
    <name evidence="2" type="ORF">HUJ06_001729</name>
</gene>
<keyword evidence="1" id="KW-1133">Transmembrane helix</keyword>
<keyword evidence="1" id="KW-0812">Transmembrane</keyword>
<evidence type="ECO:0000256" key="1">
    <source>
        <dbReference type="SAM" id="Phobius"/>
    </source>
</evidence>
<dbReference type="AlphaFoldDB" id="A0A822ZJD4"/>